<protein>
    <submittedName>
        <fullName evidence="1">Uncharacterized protein</fullName>
    </submittedName>
</protein>
<gene>
    <name evidence="1" type="ORF">TM448A00583_0028</name>
</gene>
<dbReference type="AlphaFoldDB" id="A0A6H1ZHQ2"/>
<evidence type="ECO:0000313" key="1">
    <source>
        <dbReference type="EMBL" id="QJA46989.1"/>
    </source>
</evidence>
<accession>A0A6H1ZHQ2</accession>
<proteinExistence type="predicted"/>
<sequence>MNKKIEAIVRSLLEHDERTRNDDRLLWVKTIWQFDETAFLKDQDGKYLLFVDRLLKDLPMENTTKRIRAKIQNVENKFIPTDPEVLKKRSNSKRDLETYRDWENNYSE</sequence>
<dbReference type="EMBL" id="MT144027">
    <property type="protein sequence ID" value="QJA46989.1"/>
    <property type="molecule type" value="Genomic_DNA"/>
</dbReference>
<organism evidence="1">
    <name type="scientific">viral metagenome</name>
    <dbReference type="NCBI Taxonomy" id="1070528"/>
    <lineage>
        <taxon>unclassified sequences</taxon>
        <taxon>metagenomes</taxon>
        <taxon>organismal metagenomes</taxon>
    </lineage>
</organism>
<reference evidence="1" key="1">
    <citation type="submission" date="2020-03" db="EMBL/GenBank/DDBJ databases">
        <title>The deep terrestrial virosphere.</title>
        <authorList>
            <person name="Holmfeldt K."/>
            <person name="Nilsson E."/>
            <person name="Simone D."/>
            <person name="Lopez-Fernandez M."/>
            <person name="Wu X."/>
            <person name="de Brujin I."/>
            <person name="Lundin D."/>
            <person name="Andersson A."/>
            <person name="Bertilsson S."/>
            <person name="Dopson M."/>
        </authorList>
    </citation>
    <scope>NUCLEOTIDE SEQUENCE</scope>
    <source>
        <strain evidence="1">TM448A00583</strain>
    </source>
</reference>
<name>A0A6H1ZHQ2_9ZZZZ</name>